<dbReference type="GO" id="GO:0046306">
    <property type="term" value="P:alkanesulfonate catabolic process"/>
    <property type="evidence" value="ECO:0007669"/>
    <property type="project" value="InterPro"/>
</dbReference>
<evidence type="ECO:0000313" key="7">
    <source>
        <dbReference type="Proteomes" id="UP000189761"/>
    </source>
</evidence>
<evidence type="ECO:0000313" key="5">
    <source>
        <dbReference type="EMBL" id="MDH5162703.1"/>
    </source>
</evidence>
<dbReference type="EMBL" id="MTLA01000296">
    <property type="protein sequence ID" value="OOP66563.1"/>
    <property type="molecule type" value="Genomic_DNA"/>
</dbReference>
<dbReference type="InterPro" id="IPR029039">
    <property type="entry name" value="Flavoprotein-like_sf"/>
</dbReference>
<dbReference type="NCBIfam" id="TIGR03567">
    <property type="entry name" value="FMN_reduc_SsuE"/>
    <property type="match status" value="1"/>
</dbReference>
<feature type="domain" description="NADPH-dependent FMN reductase-like" evidence="4">
    <location>
        <begin position="3"/>
        <end position="136"/>
    </location>
</feature>
<dbReference type="Proteomes" id="UP000189761">
    <property type="component" value="Unassembled WGS sequence"/>
</dbReference>
<evidence type="ECO:0000256" key="2">
    <source>
        <dbReference type="ARBA" id="ARBA00022643"/>
    </source>
</evidence>
<dbReference type="InterPro" id="IPR051814">
    <property type="entry name" value="NAD(P)H-dep_FMN_reductase"/>
</dbReference>
<keyword evidence="3 5" id="KW-0560">Oxidoreductase</keyword>
<evidence type="ECO:0000259" key="4">
    <source>
        <dbReference type="Pfam" id="PF03358"/>
    </source>
</evidence>
<sequence>MNKIVILCGSPQEKSKIEVVLRHIQTILESEGFSITFLSVLDFSPVNLIKGYYNSIEIKKFTEVMEEADGVLIGSPVYKASYTGALKSLIDLLPEGALKGTPVFPLMVGGTGAHLLAIEYALKPLINSLKGKPTHGIYILDSQIDRMSKDNPIIDVEIINRLYVQLNDFVRSIQIKNPFIA</sequence>
<comment type="caution">
    <text evidence="6">The sequence shown here is derived from an EMBL/GenBank/DDBJ whole genome shotgun (WGS) entry which is preliminary data.</text>
</comment>
<dbReference type="PANTHER" id="PTHR43408:SF1">
    <property type="entry name" value="FMN REDUCTASE (NADPH)"/>
    <property type="match status" value="1"/>
</dbReference>
<protein>
    <submittedName>
        <fullName evidence="6">FMN reductase (NADPH)</fullName>
    </submittedName>
    <submittedName>
        <fullName evidence="5">NADPH-dependent FMN reductase</fullName>
        <ecNumber evidence="5">1.5.1.38</ecNumber>
    </submittedName>
</protein>
<dbReference type="EC" id="1.5.1.38" evidence="5"/>
<reference evidence="6 7" key="1">
    <citation type="submission" date="2017-01" db="EMBL/GenBank/DDBJ databases">
        <title>Draft genome sequence of Bacillus oleronius.</title>
        <authorList>
            <person name="Allam M."/>
        </authorList>
    </citation>
    <scope>NUCLEOTIDE SEQUENCE [LARGE SCALE GENOMIC DNA]</scope>
    <source>
        <strain evidence="6 7">DSM 9356</strain>
    </source>
</reference>
<organism evidence="6 7">
    <name type="scientific">Heyndrickxia oleronia</name>
    <dbReference type="NCBI Taxonomy" id="38875"/>
    <lineage>
        <taxon>Bacteria</taxon>
        <taxon>Bacillati</taxon>
        <taxon>Bacillota</taxon>
        <taxon>Bacilli</taxon>
        <taxon>Bacillales</taxon>
        <taxon>Bacillaceae</taxon>
        <taxon>Heyndrickxia</taxon>
    </lineage>
</organism>
<dbReference type="InterPro" id="IPR005025">
    <property type="entry name" value="FMN_Rdtase-like_dom"/>
</dbReference>
<dbReference type="SUPFAM" id="SSF52218">
    <property type="entry name" value="Flavoproteins"/>
    <property type="match status" value="1"/>
</dbReference>
<reference evidence="5" key="2">
    <citation type="submission" date="2023-03" db="EMBL/GenBank/DDBJ databases">
        <title>Bacterial isolates from washroom surfaces on a university campus.</title>
        <authorList>
            <person name="Holman D.B."/>
            <person name="Gzyl K.E."/>
            <person name="Taheri A.E."/>
        </authorList>
    </citation>
    <scope>NUCLEOTIDE SEQUENCE</scope>
    <source>
        <strain evidence="5">RD03</strain>
    </source>
</reference>
<dbReference type="EMBL" id="JAROYP010000010">
    <property type="protein sequence ID" value="MDH5162703.1"/>
    <property type="molecule type" value="Genomic_DNA"/>
</dbReference>
<accession>A0A8E2LCV3</accession>
<dbReference type="Gene3D" id="3.40.50.360">
    <property type="match status" value="1"/>
</dbReference>
<dbReference type="RefSeq" id="WP_058003919.1">
    <property type="nucleotide sequence ID" value="NZ_CP065424.1"/>
</dbReference>
<proteinExistence type="predicted"/>
<keyword evidence="1" id="KW-0285">Flavoprotein</keyword>
<gene>
    <name evidence="5" type="primary">ssuE</name>
    <name evidence="6" type="ORF">BWZ43_20330</name>
    <name evidence="5" type="ORF">P5X88_17350</name>
</gene>
<dbReference type="PANTHER" id="PTHR43408">
    <property type="entry name" value="FMN REDUCTASE (NADPH)"/>
    <property type="match status" value="1"/>
</dbReference>
<dbReference type="InterPro" id="IPR020048">
    <property type="entry name" value="NADPH-dep_FMN_reduc_SsuE"/>
</dbReference>
<dbReference type="AlphaFoldDB" id="A0A8E2LCV3"/>
<keyword evidence="7" id="KW-1185">Reference proteome</keyword>
<name>A0A8E2LCV3_9BACI</name>
<evidence type="ECO:0000256" key="3">
    <source>
        <dbReference type="ARBA" id="ARBA00023002"/>
    </source>
</evidence>
<dbReference type="Pfam" id="PF03358">
    <property type="entry name" value="FMN_red"/>
    <property type="match status" value="1"/>
</dbReference>
<evidence type="ECO:0000313" key="6">
    <source>
        <dbReference type="EMBL" id="OOP66563.1"/>
    </source>
</evidence>
<dbReference type="GO" id="GO:0052873">
    <property type="term" value="F:FMN reductase (NADPH) activity"/>
    <property type="evidence" value="ECO:0007669"/>
    <property type="project" value="UniProtKB-EC"/>
</dbReference>
<keyword evidence="2" id="KW-0288">FMN</keyword>
<dbReference type="Proteomes" id="UP001159179">
    <property type="component" value="Unassembled WGS sequence"/>
</dbReference>
<evidence type="ECO:0000256" key="1">
    <source>
        <dbReference type="ARBA" id="ARBA00022630"/>
    </source>
</evidence>